<sequence>MTNRPRRSGATQTFAVPDEDDIYNNSPASITLLEEEFRPVEDTNSPSFSDNNINETLAAFFYDANSNSNSILTVES</sequence>
<keyword evidence="2" id="KW-1185">Reference proteome</keyword>
<dbReference type="GeneID" id="67021693"/>
<evidence type="ECO:0000313" key="1">
    <source>
        <dbReference type="EMBL" id="CAG5180852.1"/>
    </source>
</evidence>
<name>A0A8J2I6Z5_9PLEO</name>
<dbReference type="OrthoDB" id="3795131at2759"/>
<reference evidence="1" key="1">
    <citation type="submission" date="2021-05" db="EMBL/GenBank/DDBJ databases">
        <authorList>
            <person name="Stam R."/>
        </authorList>
    </citation>
    <scope>NUCLEOTIDE SEQUENCE</scope>
    <source>
        <strain evidence="1">CS162</strain>
    </source>
</reference>
<dbReference type="EMBL" id="CAJRGZ010000025">
    <property type="protein sequence ID" value="CAG5180852.1"/>
    <property type="molecule type" value="Genomic_DNA"/>
</dbReference>
<organism evidence="1 2">
    <name type="scientific">Alternaria atra</name>
    <dbReference type="NCBI Taxonomy" id="119953"/>
    <lineage>
        <taxon>Eukaryota</taxon>
        <taxon>Fungi</taxon>
        <taxon>Dikarya</taxon>
        <taxon>Ascomycota</taxon>
        <taxon>Pezizomycotina</taxon>
        <taxon>Dothideomycetes</taxon>
        <taxon>Pleosporomycetidae</taxon>
        <taxon>Pleosporales</taxon>
        <taxon>Pleosporineae</taxon>
        <taxon>Pleosporaceae</taxon>
        <taxon>Alternaria</taxon>
        <taxon>Alternaria sect. Ulocladioides</taxon>
    </lineage>
</organism>
<accession>A0A8J2I6Z5</accession>
<protein>
    <submittedName>
        <fullName evidence="1">Uncharacterized protein</fullName>
    </submittedName>
</protein>
<comment type="caution">
    <text evidence="1">The sequence shown here is derived from an EMBL/GenBank/DDBJ whole genome shotgun (WGS) entry which is preliminary data.</text>
</comment>
<dbReference type="AlphaFoldDB" id="A0A8J2I6Z5"/>
<proteinExistence type="predicted"/>
<dbReference type="RefSeq" id="XP_043173038.1">
    <property type="nucleotide sequence ID" value="XM_043317103.1"/>
</dbReference>
<dbReference type="Proteomes" id="UP000676310">
    <property type="component" value="Unassembled WGS sequence"/>
</dbReference>
<gene>
    <name evidence="1" type="ORF">ALTATR162_LOCUS9469</name>
</gene>
<evidence type="ECO:0000313" key="2">
    <source>
        <dbReference type="Proteomes" id="UP000676310"/>
    </source>
</evidence>